<dbReference type="EMBL" id="FZOC01000002">
    <property type="protein sequence ID" value="SNR75434.1"/>
    <property type="molecule type" value="Genomic_DNA"/>
</dbReference>
<accession>A0A238YXR3</accession>
<evidence type="ECO:0000256" key="1">
    <source>
        <dbReference type="SAM" id="Coils"/>
    </source>
</evidence>
<evidence type="ECO:0000313" key="2">
    <source>
        <dbReference type="EMBL" id="SNR75434.1"/>
    </source>
</evidence>
<gene>
    <name evidence="2" type="ORF">SAMN04488503_1048</name>
</gene>
<sequence>MPSNSEYAHRQFRAEATERAEKELMEQELRTLRKKVEALEEKVAFLSNQVSSRRMVEEYPRGFS</sequence>
<dbReference type="Proteomes" id="UP000198324">
    <property type="component" value="Unassembled WGS sequence"/>
</dbReference>
<dbReference type="RefSeq" id="WP_089272458.1">
    <property type="nucleotide sequence ID" value="NZ_FZOC01000002.1"/>
</dbReference>
<name>A0A238YXR3_9BACT</name>
<evidence type="ECO:0000313" key="3">
    <source>
        <dbReference type="Proteomes" id="UP000198324"/>
    </source>
</evidence>
<keyword evidence="3" id="KW-1185">Reference proteome</keyword>
<dbReference type="AlphaFoldDB" id="A0A238YXR3"/>
<proteinExistence type="predicted"/>
<protein>
    <submittedName>
        <fullName evidence="2">Uncharacterized protein</fullName>
    </submittedName>
</protein>
<keyword evidence="1" id="KW-0175">Coiled coil</keyword>
<feature type="coiled-coil region" evidence="1">
    <location>
        <begin position="15"/>
        <end position="49"/>
    </location>
</feature>
<reference evidence="2 3" key="1">
    <citation type="submission" date="2017-06" db="EMBL/GenBank/DDBJ databases">
        <authorList>
            <person name="Kim H.J."/>
            <person name="Triplett B.A."/>
        </authorList>
    </citation>
    <scope>NUCLEOTIDE SEQUENCE [LARGE SCALE GENOMIC DNA]</scope>
    <source>
        <strain evidence="2 3">DSM 13116</strain>
    </source>
</reference>
<organism evidence="2 3">
    <name type="scientific">Humidesulfovibrio mexicanus</name>
    <dbReference type="NCBI Taxonomy" id="147047"/>
    <lineage>
        <taxon>Bacteria</taxon>
        <taxon>Pseudomonadati</taxon>
        <taxon>Thermodesulfobacteriota</taxon>
        <taxon>Desulfovibrionia</taxon>
        <taxon>Desulfovibrionales</taxon>
        <taxon>Desulfovibrionaceae</taxon>
        <taxon>Humidesulfovibrio</taxon>
    </lineage>
</organism>